<dbReference type="PANTHER" id="PTHR23028:SF131">
    <property type="entry name" value="BLR2367 PROTEIN"/>
    <property type="match status" value="1"/>
</dbReference>
<name>A0A1J5S3Y6_9ZZZZ</name>
<reference evidence="3" key="1">
    <citation type="submission" date="2016-10" db="EMBL/GenBank/DDBJ databases">
        <title>Sequence of Gallionella enrichment culture.</title>
        <authorList>
            <person name="Poehlein A."/>
            <person name="Muehling M."/>
            <person name="Daniel R."/>
        </authorList>
    </citation>
    <scope>NUCLEOTIDE SEQUENCE</scope>
</reference>
<protein>
    <submittedName>
        <fullName evidence="3">Glucans biosynthesis protein</fullName>
    </submittedName>
</protein>
<accession>A0A1J5S3Y6</accession>
<dbReference type="GO" id="GO:0016020">
    <property type="term" value="C:membrane"/>
    <property type="evidence" value="ECO:0007669"/>
    <property type="project" value="TreeGrafter"/>
</dbReference>
<keyword evidence="1" id="KW-0812">Transmembrane</keyword>
<dbReference type="AlphaFoldDB" id="A0A1J5S3Y6"/>
<feature type="domain" description="Acyltransferase 3" evidence="2">
    <location>
        <begin position="8"/>
        <end position="333"/>
    </location>
</feature>
<dbReference type="PANTHER" id="PTHR23028">
    <property type="entry name" value="ACETYLTRANSFERASE"/>
    <property type="match status" value="1"/>
</dbReference>
<organism evidence="3">
    <name type="scientific">mine drainage metagenome</name>
    <dbReference type="NCBI Taxonomy" id="410659"/>
    <lineage>
        <taxon>unclassified sequences</taxon>
        <taxon>metagenomes</taxon>
        <taxon>ecological metagenomes</taxon>
    </lineage>
</organism>
<feature type="transmembrane region" description="Helical" evidence="1">
    <location>
        <begin position="92"/>
        <end position="109"/>
    </location>
</feature>
<keyword evidence="1" id="KW-0472">Membrane</keyword>
<comment type="caution">
    <text evidence="3">The sequence shown here is derived from an EMBL/GenBank/DDBJ whole genome shotgun (WGS) entry which is preliminary data.</text>
</comment>
<proteinExistence type="predicted"/>
<evidence type="ECO:0000259" key="2">
    <source>
        <dbReference type="Pfam" id="PF01757"/>
    </source>
</evidence>
<evidence type="ECO:0000313" key="3">
    <source>
        <dbReference type="EMBL" id="OIR03145.1"/>
    </source>
</evidence>
<evidence type="ECO:0000256" key="1">
    <source>
        <dbReference type="SAM" id="Phobius"/>
    </source>
</evidence>
<feature type="transmembrane region" description="Helical" evidence="1">
    <location>
        <begin position="258"/>
        <end position="280"/>
    </location>
</feature>
<dbReference type="InterPro" id="IPR050879">
    <property type="entry name" value="Acyltransferase_3"/>
</dbReference>
<dbReference type="Pfam" id="PF01757">
    <property type="entry name" value="Acyl_transf_3"/>
    <property type="match status" value="1"/>
</dbReference>
<feature type="transmembrane region" description="Helical" evidence="1">
    <location>
        <begin position="178"/>
        <end position="205"/>
    </location>
</feature>
<feature type="transmembrane region" description="Helical" evidence="1">
    <location>
        <begin position="292"/>
        <end position="309"/>
    </location>
</feature>
<feature type="transmembrane region" description="Helical" evidence="1">
    <location>
        <begin position="315"/>
        <end position="335"/>
    </location>
</feature>
<dbReference type="GO" id="GO:0016747">
    <property type="term" value="F:acyltransferase activity, transferring groups other than amino-acyl groups"/>
    <property type="evidence" value="ECO:0007669"/>
    <property type="project" value="InterPro"/>
</dbReference>
<feature type="transmembrane region" description="Helical" evidence="1">
    <location>
        <begin position="50"/>
        <end position="71"/>
    </location>
</feature>
<feature type="transmembrane region" description="Helical" evidence="1">
    <location>
        <begin position="150"/>
        <end position="172"/>
    </location>
</feature>
<dbReference type="EMBL" id="MLJW01000068">
    <property type="protein sequence ID" value="OIR03145.1"/>
    <property type="molecule type" value="Genomic_DNA"/>
</dbReference>
<keyword evidence="1" id="KW-1133">Transmembrane helix</keyword>
<feature type="transmembrane region" description="Helical" evidence="1">
    <location>
        <begin position="226"/>
        <end position="246"/>
    </location>
</feature>
<dbReference type="InterPro" id="IPR002656">
    <property type="entry name" value="Acyl_transf_3_dom"/>
</dbReference>
<sequence>MQIKSRFIELDGLRGLAAFSVFLGHSIGMMKGTEAIDALYASPFHILWDGAGAVDLFFVLSGFVLALPYFYKVENPKYLQFCIRRAFRLYPAFWLALVLSLALRVWGYNPSGLEALSDWSRSMWTSNVTIDLFLRSMSLLLGVDTRQIDPVVWTLIIEMRMSIVLPVIIVALNYSRNAFFDLVIFAMCIVLGGVIDVLAYLPLFALGAVTAKHHAALHLKISDMKLFWWLGILCMGIMLYGNRWIVPELSHFQQDIGSGLGSAIIILCTLASPVLSGALSKPVLHFMGYTSYSFYLLHLPLLLFVTSYLFPLTNSTLLCTVIVLVFAYVLAYLAFQFIEQPINKFGRDATINFNH</sequence>
<feature type="transmembrane region" description="Helical" evidence="1">
    <location>
        <begin position="12"/>
        <end position="30"/>
    </location>
</feature>
<dbReference type="GO" id="GO:0000271">
    <property type="term" value="P:polysaccharide biosynthetic process"/>
    <property type="evidence" value="ECO:0007669"/>
    <property type="project" value="TreeGrafter"/>
</dbReference>
<gene>
    <name evidence="3" type="ORF">GALL_146640</name>
</gene>